<gene>
    <name evidence="1" type="ORF">JKL49_25805</name>
</gene>
<dbReference type="EMBL" id="CP068570">
    <property type="protein sequence ID" value="QQZ50013.1"/>
    <property type="molecule type" value="Genomic_DNA"/>
</dbReference>
<proteinExistence type="predicted"/>
<name>A0A974S8W6_9CAUL</name>
<organism evidence="1">
    <name type="scientific">Phenylobacterium glaciei</name>
    <dbReference type="NCBI Taxonomy" id="2803784"/>
    <lineage>
        <taxon>Bacteria</taxon>
        <taxon>Pseudomonadati</taxon>
        <taxon>Pseudomonadota</taxon>
        <taxon>Alphaproteobacteria</taxon>
        <taxon>Caulobacterales</taxon>
        <taxon>Caulobacteraceae</taxon>
        <taxon>Phenylobacterium</taxon>
    </lineage>
</organism>
<dbReference type="AlphaFoldDB" id="A0A974S8W6"/>
<reference evidence="1" key="1">
    <citation type="submission" date="2021-01" db="EMBL/GenBank/DDBJ databases">
        <title>Genome sequence of Phenylobacterium sp. 20VBR1 isolated from a valley glaceir, Ny-Alesund, Svalbard.</title>
        <authorList>
            <person name="Thomas F.A."/>
            <person name="Krishnan K.P."/>
            <person name="Sinha R.K."/>
        </authorList>
    </citation>
    <scope>NUCLEOTIDE SEQUENCE</scope>
    <source>
        <strain evidence="1">20VBR1</strain>
    </source>
</reference>
<sequence>MKGQAIWVSSARAWLDGGNREPIMVYPAWAMTNAQDRATLHVMGRL</sequence>
<protein>
    <submittedName>
        <fullName evidence="1">Uncharacterized protein</fullName>
    </submittedName>
</protein>
<accession>A0A974S8W6</accession>
<evidence type="ECO:0000313" key="1">
    <source>
        <dbReference type="EMBL" id="QQZ50013.1"/>
    </source>
</evidence>